<organism evidence="1">
    <name type="scientific">viral metagenome</name>
    <dbReference type="NCBI Taxonomy" id="1070528"/>
    <lineage>
        <taxon>unclassified sequences</taxon>
        <taxon>metagenomes</taxon>
        <taxon>organismal metagenomes</taxon>
    </lineage>
</organism>
<sequence>MPFILRLLRLFEKFFLFVKKPTFIDVGDFFRFFQKVQKKTQKKRKVAPY</sequence>
<accession>A0A6C0BZA4</accession>
<reference evidence="1" key="1">
    <citation type="journal article" date="2020" name="Nature">
        <title>Giant virus diversity and host interactions through global metagenomics.</title>
        <authorList>
            <person name="Schulz F."/>
            <person name="Roux S."/>
            <person name="Paez-Espino D."/>
            <person name="Jungbluth S."/>
            <person name="Walsh D.A."/>
            <person name="Denef V.J."/>
            <person name="McMahon K.D."/>
            <person name="Konstantinidis K.T."/>
            <person name="Eloe-Fadrosh E.A."/>
            <person name="Kyrpides N.C."/>
            <person name="Woyke T."/>
        </authorList>
    </citation>
    <scope>NUCLEOTIDE SEQUENCE</scope>
    <source>
        <strain evidence="1">GVMAG-M-3300020166-18</strain>
    </source>
</reference>
<dbReference type="AlphaFoldDB" id="A0A6C0BZA4"/>
<name>A0A6C0BZA4_9ZZZZ</name>
<protein>
    <submittedName>
        <fullName evidence="1">Uncharacterized protein</fullName>
    </submittedName>
</protein>
<dbReference type="EMBL" id="MN739271">
    <property type="protein sequence ID" value="QHS96613.1"/>
    <property type="molecule type" value="Genomic_DNA"/>
</dbReference>
<proteinExistence type="predicted"/>
<evidence type="ECO:0000313" key="1">
    <source>
        <dbReference type="EMBL" id="QHS96613.1"/>
    </source>
</evidence>